<comment type="caution">
    <text evidence="4">The sequence shown here is derived from an EMBL/GenBank/DDBJ whole genome shotgun (WGS) entry which is preliminary data.</text>
</comment>
<comment type="subcellular location">
    <subcellularLocation>
        <location evidence="1">Membrane</location>
    </subcellularLocation>
</comment>
<dbReference type="Gene3D" id="3.60.40.10">
    <property type="entry name" value="PPM-type phosphatase domain"/>
    <property type="match status" value="1"/>
</dbReference>
<dbReference type="AlphaFoldDB" id="A0AAU9K1X8"/>
<dbReference type="SUPFAM" id="SSF81606">
    <property type="entry name" value="PP2C-like"/>
    <property type="match status" value="1"/>
</dbReference>
<evidence type="ECO:0000313" key="4">
    <source>
        <dbReference type="EMBL" id="CAG9333062.1"/>
    </source>
</evidence>
<keyword evidence="5" id="KW-1185">Reference proteome</keyword>
<sequence length="419" mass="46633">MGSCECRSKNIVANTFISENTISLREFSMSTNLNIKKRNSLRRLSTRQSVSLELPHPLMVSSIQVNIDANTMWVSGCILPGVYINNLDHNKCQDHALISIKSDSILGAVFDGHGENGTKISNFCGKVTSKFHISTQQYQNDPFDFLKKIISTCDIKLKNPKSFIDVTTSGSTAVLWLFYNSTFYIASVGDSRAVLATKQPPVSFPVKACPLNEERRLQENAYANRNVTPETKIIPVQLSKDQKPDDSEELTRIVESGGRVQRLTDKNGQKIGPYRIWEMNNDEPGLAMSRCIGDKIGEKLGVISKPICYSMPYNKGSDCFAIIASDGIWDVFSNQDAVNFVEFYREKCKKGIDGWSGNTLTNPGNSCIAHLLCEEARTRWISIVEEEASKIDDISCVIVEFENGDGKIITNENEPEAGQ</sequence>
<organism evidence="4 5">
    <name type="scientific">Blepharisma stoltei</name>
    <dbReference type="NCBI Taxonomy" id="1481888"/>
    <lineage>
        <taxon>Eukaryota</taxon>
        <taxon>Sar</taxon>
        <taxon>Alveolata</taxon>
        <taxon>Ciliophora</taxon>
        <taxon>Postciliodesmatophora</taxon>
        <taxon>Heterotrichea</taxon>
        <taxon>Heterotrichida</taxon>
        <taxon>Blepharismidae</taxon>
        <taxon>Blepharisma</taxon>
    </lineage>
</organism>
<feature type="domain" description="PPM-type phosphatase" evidence="3">
    <location>
        <begin position="76"/>
        <end position="401"/>
    </location>
</feature>
<proteinExistence type="predicted"/>
<gene>
    <name evidence="4" type="ORF">BSTOLATCC_MIC57882</name>
</gene>
<protein>
    <recommendedName>
        <fullName evidence="3">PPM-type phosphatase domain-containing protein</fullName>
    </recommendedName>
</protein>
<evidence type="ECO:0000256" key="1">
    <source>
        <dbReference type="ARBA" id="ARBA00004370"/>
    </source>
</evidence>
<dbReference type="InterPro" id="IPR036457">
    <property type="entry name" value="PPM-type-like_dom_sf"/>
</dbReference>
<accession>A0AAU9K1X8</accession>
<reference evidence="4" key="1">
    <citation type="submission" date="2021-09" db="EMBL/GenBank/DDBJ databases">
        <authorList>
            <consortium name="AG Swart"/>
            <person name="Singh M."/>
            <person name="Singh A."/>
            <person name="Seah K."/>
            <person name="Emmerich C."/>
        </authorList>
    </citation>
    <scope>NUCLEOTIDE SEQUENCE</scope>
    <source>
        <strain evidence="4">ATCC30299</strain>
    </source>
</reference>
<dbReference type="GO" id="GO:0004722">
    <property type="term" value="F:protein serine/threonine phosphatase activity"/>
    <property type="evidence" value="ECO:0007669"/>
    <property type="project" value="InterPro"/>
</dbReference>
<dbReference type="SMART" id="SM00332">
    <property type="entry name" value="PP2Cc"/>
    <property type="match status" value="1"/>
</dbReference>
<evidence type="ECO:0000259" key="3">
    <source>
        <dbReference type="PROSITE" id="PS51746"/>
    </source>
</evidence>
<dbReference type="PANTHER" id="PTHR47992">
    <property type="entry name" value="PROTEIN PHOSPHATASE"/>
    <property type="match status" value="1"/>
</dbReference>
<name>A0AAU9K1X8_9CILI</name>
<dbReference type="InterPro" id="IPR015655">
    <property type="entry name" value="PP2C"/>
</dbReference>
<dbReference type="GO" id="GO:0016020">
    <property type="term" value="C:membrane"/>
    <property type="evidence" value="ECO:0007669"/>
    <property type="project" value="UniProtKB-SubCell"/>
</dbReference>
<dbReference type="EMBL" id="CAJZBQ010000056">
    <property type="protein sequence ID" value="CAG9333062.1"/>
    <property type="molecule type" value="Genomic_DNA"/>
</dbReference>
<keyword evidence="2" id="KW-0472">Membrane</keyword>
<evidence type="ECO:0000256" key="2">
    <source>
        <dbReference type="ARBA" id="ARBA00023136"/>
    </source>
</evidence>
<dbReference type="InterPro" id="IPR001932">
    <property type="entry name" value="PPM-type_phosphatase-like_dom"/>
</dbReference>
<evidence type="ECO:0000313" key="5">
    <source>
        <dbReference type="Proteomes" id="UP001162131"/>
    </source>
</evidence>
<dbReference type="PROSITE" id="PS51746">
    <property type="entry name" value="PPM_2"/>
    <property type="match status" value="1"/>
</dbReference>
<dbReference type="Pfam" id="PF00481">
    <property type="entry name" value="PP2C"/>
    <property type="match status" value="1"/>
</dbReference>
<dbReference type="CDD" id="cd00143">
    <property type="entry name" value="PP2Cc"/>
    <property type="match status" value="1"/>
</dbReference>
<dbReference type="Proteomes" id="UP001162131">
    <property type="component" value="Unassembled WGS sequence"/>
</dbReference>